<dbReference type="EMBL" id="BGPR01082516">
    <property type="protein sequence ID" value="GBL87469.1"/>
    <property type="molecule type" value="Genomic_DNA"/>
</dbReference>
<evidence type="ECO:0000313" key="3">
    <source>
        <dbReference type="Proteomes" id="UP000499080"/>
    </source>
</evidence>
<sequence>MSFPPEMDQRITHNVSRLAKGRGRSRNVGNLHVINTSVPAAITHPPEYIRTVTMTPKRNVQTPEPLEAKNIVVHKTPIATRVFSVQKDAAMSFTKKKINAAKNFLQQHNKESPVKKASNAKVNLTDDYVKPSLSSNDPSSNLTNNNPLPNTSNNNMTSNSPNGSLIPNPSNNSKFSKCKPVGISHQSHSCLALYEVDMSLKAKNINTTQTTPSKEKKDVAQKEDAGSSWVPVDMKKANTAKDSPVYDKDKISVKDKNSPLSKNIEEKQNRPVFDKNIPKEKKKPMKEIPSKMFVDSKGERTLLRRYSGSSRHFSSRQEEERYYEKRYGLSRSSKIRRSRDYEREHKRHYKESYPYYFSQKSRKARRKSFHEDLEALEDVSDVPLDEDFEEVETASMEDPSKPSEIPVGFRKYKIRYLTSKSIGFFKPKRYHICQDRTVVNCLNMEEEESVDVVSEAEYETEHTAIEKDSKNVKGDNKLETISKNAQSEVLETANEPVEIHTHSIHISTITDEKLEEKCELSKHSPDSSEGKLGPIDDINNSAAMDTNLIDTTISIPSIKEKQEVISSSKFYYTCIPEPDSPGK</sequence>
<feature type="compositionally biased region" description="Low complexity" evidence="1">
    <location>
        <begin position="131"/>
        <end position="162"/>
    </location>
</feature>
<keyword evidence="3" id="KW-1185">Reference proteome</keyword>
<evidence type="ECO:0000313" key="2">
    <source>
        <dbReference type="EMBL" id="GBL87469.1"/>
    </source>
</evidence>
<accession>A0A4Y2B7V4</accession>
<feature type="region of interest" description="Disordered" evidence="1">
    <location>
        <begin position="206"/>
        <end position="230"/>
    </location>
</feature>
<feature type="compositionally biased region" description="Basic and acidic residues" evidence="1">
    <location>
        <begin position="213"/>
        <end position="225"/>
    </location>
</feature>
<feature type="region of interest" description="Disordered" evidence="1">
    <location>
        <begin position="128"/>
        <end position="173"/>
    </location>
</feature>
<dbReference type="Proteomes" id="UP000499080">
    <property type="component" value="Unassembled WGS sequence"/>
</dbReference>
<comment type="caution">
    <text evidence="2">The sequence shown here is derived from an EMBL/GenBank/DDBJ whole genome shotgun (WGS) entry which is preliminary data.</text>
</comment>
<organism evidence="2 3">
    <name type="scientific">Araneus ventricosus</name>
    <name type="common">Orbweaver spider</name>
    <name type="synonym">Epeira ventricosa</name>
    <dbReference type="NCBI Taxonomy" id="182803"/>
    <lineage>
        <taxon>Eukaryota</taxon>
        <taxon>Metazoa</taxon>
        <taxon>Ecdysozoa</taxon>
        <taxon>Arthropoda</taxon>
        <taxon>Chelicerata</taxon>
        <taxon>Arachnida</taxon>
        <taxon>Araneae</taxon>
        <taxon>Araneomorphae</taxon>
        <taxon>Entelegynae</taxon>
        <taxon>Araneoidea</taxon>
        <taxon>Araneidae</taxon>
        <taxon>Araneus</taxon>
    </lineage>
</organism>
<protein>
    <submittedName>
        <fullName evidence="2">Uncharacterized protein</fullName>
    </submittedName>
</protein>
<gene>
    <name evidence="2" type="ORF">AVEN_190710_1</name>
</gene>
<reference evidence="2 3" key="1">
    <citation type="journal article" date="2019" name="Sci. Rep.">
        <title>Orb-weaving spider Araneus ventricosus genome elucidates the spidroin gene catalogue.</title>
        <authorList>
            <person name="Kono N."/>
            <person name="Nakamura H."/>
            <person name="Ohtoshi R."/>
            <person name="Moran D.A.P."/>
            <person name="Shinohara A."/>
            <person name="Yoshida Y."/>
            <person name="Fujiwara M."/>
            <person name="Mori M."/>
            <person name="Tomita M."/>
            <person name="Arakawa K."/>
        </authorList>
    </citation>
    <scope>NUCLEOTIDE SEQUENCE [LARGE SCALE GENOMIC DNA]</scope>
</reference>
<dbReference type="AlphaFoldDB" id="A0A4Y2B7V4"/>
<name>A0A4Y2B7V4_ARAVE</name>
<feature type="compositionally biased region" description="Polar residues" evidence="1">
    <location>
        <begin position="163"/>
        <end position="173"/>
    </location>
</feature>
<proteinExistence type="predicted"/>
<evidence type="ECO:0000256" key="1">
    <source>
        <dbReference type="SAM" id="MobiDB-lite"/>
    </source>
</evidence>